<feature type="region of interest" description="Disordered" evidence="3">
    <location>
        <begin position="182"/>
        <end position="214"/>
    </location>
</feature>
<feature type="region of interest" description="Disordered" evidence="3">
    <location>
        <begin position="494"/>
        <end position="524"/>
    </location>
</feature>
<dbReference type="VEuPathDB" id="FungiDB:I303_01222"/>
<protein>
    <submittedName>
        <fullName evidence="6">Uncharacterized protein</fullName>
    </submittedName>
</protein>
<dbReference type="Gene3D" id="1.10.418.40">
    <property type="entry name" value="Autophagy protein 6/Beclin 1"/>
    <property type="match status" value="1"/>
</dbReference>
<name>A0A1A6AH35_9TREE</name>
<dbReference type="InterPro" id="IPR007243">
    <property type="entry name" value="Atg6/Beclin"/>
</dbReference>
<dbReference type="PANTHER" id="PTHR12768:SF4">
    <property type="entry name" value="BECLIN-1"/>
    <property type="match status" value="1"/>
</dbReference>
<dbReference type="GO" id="GO:0030674">
    <property type="term" value="F:protein-macromolecule adaptor activity"/>
    <property type="evidence" value="ECO:0007669"/>
    <property type="project" value="TreeGrafter"/>
</dbReference>
<dbReference type="GO" id="GO:0000423">
    <property type="term" value="P:mitophagy"/>
    <property type="evidence" value="ECO:0007669"/>
    <property type="project" value="TreeGrafter"/>
</dbReference>
<proteinExistence type="inferred from homology"/>
<keyword evidence="2" id="KW-0175">Coiled coil</keyword>
<dbReference type="GO" id="GO:0000045">
    <property type="term" value="P:autophagosome assembly"/>
    <property type="evidence" value="ECO:0007669"/>
    <property type="project" value="TreeGrafter"/>
</dbReference>
<gene>
    <name evidence="6" type="ORF">I303_01222</name>
</gene>
<feature type="compositionally biased region" description="Polar residues" evidence="3">
    <location>
        <begin position="109"/>
        <end position="122"/>
    </location>
</feature>
<evidence type="ECO:0000256" key="2">
    <source>
        <dbReference type="SAM" id="Coils"/>
    </source>
</evidence>
<dbReference type="GO" id="GO:0045324">
    <property type="term" value="P:late endosome to vacuole transport"/>
    <property type="evidence" value="ECO:0007669"/>
    <property type="project" value="TreeGrafter"/>
</dbReference>
<comment type="similarity">
    <text evidence="1">Belongs to the beclin family.</text>
</comment>
<dbReference type="InterPro" id="IPR038274">
    <property type="entry name" value="Atg6/Beclin_C_sf"/>
</dbReference>
<sequence>MSQPADQASVDSHICQRCHQPLLLDPSIQNLTPSQLNLISSSLPAPEPFSALPASAKLAALPPSSQASGKIWAEANSIASSSRSKPTSGVAESYILLSESSLLPPEQSAASSSSRGIEQNPASSSSNLNSNLSNQLHQIISSDTPISHPLCTECTALLTTEFQKMAEELTRERDAYINFEKEIQRHREKQSSGRSKSRSRIKEREEGEGLGEYDLEGDEDEWQELIKRKKELEEEEDRLRSVLEEREKELEKVQKEEERVKRDEEEVEREEAEYLLKHSALSSNLSHLKSTLSTAQTHLLLSRSLLAHLESTNVYNDAFQIGHVPLDPSPTSSGGHGITVGTINGLRLGGRPIVEWEEINSAWGLTALCLDRIADKADVNDLHRNISSYKIVPLGSYSRIEELPPSKTIYELYASSEISPARLLQNRRFNHAMIALLDCLRQLIEYGKKRGKGWANNNIEIHKDKISNHSIKLPGISSMPLTLPSMSIMGLGSASTSATSASPSADRSGSNQDKDKDKVQDNSAEENWTKACRAILVVLKRILMVESQMDRGSAGANVSPASTS</sequence>
<accession>A0A1A6AH35</accession>
<dbReference type="GO" id="GO:0034271">
    <property type="term" value="C:phosphatidylinositol 3-kinase complex, class III, type I"/>
    <property type="evidence" value="ECO:0007669"/>
    <property type="project" value="TreeGrafter"/>
</dbReference>
<dbReference type="EMBL" id="KI894027">
    <property type="protein sequence ID" value="OBR89395.1"/>
    <property type="molecule type" value="Genomic_DNA"/>
</dbReference>
<dbReference type="Pfam" id="PF04111">
    <property type="entry name" value="APG6"/>
    <property type="match status" value="1"/>
</dbReference>
<dbReference type="InterPro" id="IPR041691">
    <property type="entry name" value="Atg6/beclin_CC"/>
</dbReference>
<dbReference type="GO" id="GO:0006995">
    <property type="term" value="P:cellular response to nitrogen starvation"/>
    <property type="evidence" value="ECO:0007669"/>
    <property type="project" value="TreeGrafter"/>
</dbReference>
<evidence type="ECO:0000313" key="6">
    <source>
        <dbReference type="EMBL" id="OBR89395.1"/>
    </source>
</evidence>
<dbReference type="STRING" id="1296121.A0A1A6AH35"/>
<feature type="domain" description="Atg6 BARA" evidence="4">
    <location>
        <begin position="309"/>
        <end position="473"/>
    </location>
</feature>
<dbReference type="GO" id="GO:0043548">
    <property type="term" value="F:phosphatidylinositol 3-kinase binding"/>
    <property type="evidence" value="ECO:0007669"/>
    <property type="project" value="TreeGrafter"/>
</dbReference>
<dbReference type="OrthoDB" id="20368at2759"/>
<dbReference type="Pfam" id="PF17675">
    <property type="entry name" value="APG6_N"/>
    <property type="match status" value="1"/>
</dbReference>
<feature type="compositionally biased region" description="Basic and acidic residues" evidence="3">
    <location>
        <begin position="182"/>
        <end position="191"/>
    </location>
</feature>
<dbReference type="InterPro" id="IPR040455">
    <property type="entry name" value="Atg6_BARA"/>
</dbReference>
<dbReference type="GO" id="GO:0034272">
    <property type="term" value="C:phosphatidylinositol 3-kinase complex, class III, type II"/>
    <property type="evidence" value="ECO:0007669"/>
    <property type="project" value="TreeGrafter"/>
</dbReference>
<dbReference type="PANTHER" id="PTHR12768">
    <property type="entry name" value="BECLIN 1"/>
    <property type="match status" value="1"/>
</dbReference>
<evidence type="ECO:0000259" key="5">
    <source>
        <dbReference type="Pfam" id="PF17675"/>
    </source>
</evidence>
<feature type="compositionally biased region" description="Low complexity" evidence="3">
    <location>
        <begin position="494"/>
        <end position="505"/>
    </location>
</feature>
<organism evidence="6">
    <name type="scientific">Kwoniella dejecticola CBS 10117</name>
    <dbReference type="NCBI Taxonomy" id="1296121"/>
    <lineage>
        <taxon>Eukaryota</taxon>
        <taxon>Fungi</taxon>
        <taxon>Dikarya</taxon>
        <taxon>Basidiomycota</taxon>
        <taxon>Agaricomycotina</taxon>
        <taxon>Tremellomycetes</taxon>
        <taxon>Tremellales</taxon>
        <taxon>Cryptococcaceae</taxon>
        <taxon>Kwoniella</taxon>
    </lineage>
</organism>
<feature type="coiled-coil region" evidence="2">
    <location>
        <begin position="215"/>
        <end position="275"/>
    </location>
</feature>
<feature type="domain" description="Atg6/beclin coiled-coil" evidence="5">
    <location>
        <begin position="149"/>
        <end position="298"/>
    </location>
</feature>
<dbReference type="GO" id="GO:0000407">
    <property type="term" value="C:phagophore assembly site"/>
    <property type="evidence" value="ECO:0007669"/>
    <property type="project" value="TreeGrafter"/>
</dbReference>
<evidence type="ECO:0000256" key="1">
    <source>
        <dbReference type="ARBA" id="ARBA00005965"/>
    </source>
</evidence>
<reference evidence="6" key="1">
    <citation type="submission" date="2013-07" db="EMBL/GenBank/DDBJ databases">
        <title>The Genome Sequence of Cryptococcus dejecticola CBS10117.</title>
        <authorList>
            <consortium name="The Broad Institute Genome Sequencing Platform"/>
            <person name="Cuomo C."/>
            <person name="Litvintseva A."/>
            <person name="Chen Y."/>
            <person name="Heitman J."/>
            <person name="Sun S."/>
            <person name="Springer D."/>
            <person name="Dromer F."/>
            <person name="Young S.K."/>
            <person name="Zeng Q."/>
            <person name="Gargeya S."/>
            <person name="Fitzgerald M."/>
            <person name="Abouelleil A."/>
            <person name="Alvarado L."/>
            <person name="Berlin A.M."/>
            <person name="Chapman S.B."/>
            <person name="Dewar J."/>
            <person name="Goldberg J."/>
            <person name="Griggs A."/>
            <person name="Gujja S."/>
            <person name="Hansen M."/>
            <person name="Howarth C."/>
            <person name="Imamovic A."/>
            <person name="Larimer J."/>
            <person name="McCowan C."/>
            <person name="Murphy C."/>
            <person name="Pearson M."/>
            <person name="Priest M."/>
            <person name="Roberts A."/>
            <person name="Saif S."/>
            <person name="Shea T."/>
            <person name="Sykes S."/>
            <person name="Wortman J."/>
            <person name="Nusbaum C."/>
            <person name="Birren B."/>
        </authorList>
    </citation>
    <scope>NUCLEOTIDE SEQUENCE [LARGE SCALE GENOMIC DNA]</scope>
    <source>
        <strain evidence="6">CBS 10117</strain>
    </source>
</reference>
<feature type="region of interest" description="Disordered" evidence="3">
    <location>
        <begin position="105"/>
        <end position="130"/>
    </location>
</feature>
<evidence type="ECO:0000256" key="3">
    <source>
        <dbReference type="SAM" id="MobiDB-lite"/>
    </source>
</evidence>
<dbReference type="AlphaFoldDB" id="A0A1A6AH35"/>
<evidence type="ECO:0000259" key="4">
    <source>
        <dbReference type="Pfam" id="PF04111"/>
    </source>
</evidence>